<dbReference type="EMBL" id="MU090010">
    <property type="protein sequence ID" value="KAF7848712.1"/>
    <property type="molecule type" value="Genomic_DNA"/>
</dbReference>
<dbReference type="PANTHER" id="PTHR46371">
    <property type="entry name" value="OS04G0464100 PROTEIN"/>
    <property type="match status" value="1"/>
</dbReference>
<accession>A0A8T0CPJ5</accession>
<proteinExistence type="predicted"/>
<dbReference type="PROSITE" id="PS50846">
    <property type="entry name" value="HMA_2"/>
    <property type="match status" value="1"/>
</dbReference>
<gene>
    <name evidence="2" type="ORF">BT93_L1714</name>
</gene>
<dbReference type="InterPro" id="IPR006121">
    <property type="entry name" value="HMA_dom"/>
</dbReference>
<evidence type="ECO:0000313" key="3">
    <source>
        <dbReference type="Proteomes" id="UP000806378"/>
    </source>
</evidence>
<sequence length="132" mass="14953">MKQQKIVIKVSMNHPIPRFFCFRPQNPHSKVLKLAGGFKGVQSVALVRDQDRIEVTGDIDAVNLATLLRKKVGFTEIVQVSKADEKEKKESESKNKAAQPIMWPYISGVPHREIPYVMDPYPSYSEPPCSIM</sequence>
<protein>
    <recommendedName>
        <fullName evidence="1">HMA domain-containing protein</fullName>
    </recommendedName>
</protein>
<dbReference type="Gene3D" id="3.30.70.100">
    <property type="match status" value="1"/>
</dbReference>
<comment type="caution">
    <text evidence="2">The sequence shown here is derived from an EMBL/GenBank/DDBJ whole genome shotgun (WGS) entry which is preliminary data.</text>
</comment>
<evidence type="ECO:0000259" key="1">
    <source>
        <dbReference type="PROSITE" id="PS50846"/>
    </source>
</evidence>
<dbReference type="OrthoDB" id="692882at2759"/>
<dbReference type="AlphaFoldDB" id="A0A8T0CPJ5"/>
<dbReference type="GO" id="GO:0046872">
    <property type="term" value="F:metal ion binding"/>
    <property type="evidence" value="ECO:0007669"/>
    <property type="project" value="InterPro"/>
</dbReference>
<evidence type="ECO:0000313" key="2">
    <source>
        <dbReference type="EMBL" id="KAF7848712.1"/>
    </source>
</evidence>
<organism evidence="2 3">
    <name type="scientific">Corymbia citriodora subsp. variegata</name>
    <dbReference type="NCBI Taxonomy" id="360336"/>
    <lineage>
        <taxon>Eukaryota</taxon>
        <taxon>Viridiplantae</taxon>
        <taxon>Streptophyta</taxon>
        <taxon>Embryophyta</taxon>
        <taxon>Tracheophyta</taxon>
        <taxon>Spermatophyta</taxon>
        <taxon>Magnoliopsida</taxon>
        <taxon>eudicotyledons</taxon>
        <taxon>Gunneridae</taxon>
        <taxon>Pentapetalae</taxon>
        <taxon>rosids</taxon>
        <taxon>malvids</taxon>
        <taxon>Myrtales</taxon>
        <taxon>Myrtaceae</taxon>
        <taxon>Myrtoideae</taxon>
        <taxon>Eucalypteae</taxon>
        <taxon>Corymbia</taxon>
    </lineage>
</organism>
<name>A0A8T0CPJ5_CORYI</name>
<keyword evidence="3" id="KW-1185">Reference proteome</keyword>
<reference evidence="2" key="1">
    <citation type="submission" date="2020-05" db="EMBL/GenBank/DDBJ databases">
        <title>WGS assembly of Corymbia citriodora subspecies variegata.</title>
        <authorList>
            <person name="Barry K."/>
            <person name="Hundley H."/>
            <person name="Shu S."/>
            <person name="Jenkins J."/>
            <person name="Grimwood J."/>
            <person name="Baten A."/>
        </authorList>
    </citation>
    <scope>NUCLEOTIDE SEQUENCE</scope>
    <source>
        <strain evidence="2">CV2-018</strain>
    </source>
</reference>
<dbReference type="InterPro" id="IPR044296">
    <property type="entry name" value="HIPP46"/>
</dbReference>
<feature type="domain" description="HMA" evidence="1">
    <location>
        <begin position="3"/>
        <end position="80"/>
    </location>
</feature>
<dbReference type="Gramene" id="rna-gnl|WGS:JABURB|Cocit.L1714.1">
    <property type="protein sequence ID" value="cds-KAF7848712.1"/>
    <property type="gene ID" value="gene-BT93_L1714"/>
</dbReference>
<dbReference type="Proteomes" id="UP000806378">
    <property type="component" value="Unassembled WGS sequence"/>
</dbReference>